<protein>
    <submittedName>
        <fullName evidence="2">Pyruvate synthase subunit beta</fullName>
    </submittedName>
</protein>
<proteinExistence type="predicted"/>
<dbReference type="Gene3D" id="3.40.50.970">
    <property type="match status" value="1"/>
</dbReference>
<evidence type="ECO:0000313" key="2">
    <source>
        <dbReference type="EMBL" id="HAV91759.1"/>
    </source>
</evidence>
<comment type="caution">
    <text evidence="2">The sequence shown here is derived from an EMBL/GenBank/DDBJ whole genome shotgun (WGS) entry which is preliminary data.</text>
</comment>
<dbReference type="AlphaFoldDB" id="A0A350H893"/>
<accession>A0A350H893</accession>
<evidence type="ECO:0000313" key="3">
    <source>
        <dbReference type="Proteomes" id="UP000264062"/>
    </source>
</evidence>
<dbReference type="EMBL" id="DMZY01000032">
    <property type="protein sequence ID" value="HAV91759.1"/>
    <property type="molecule type" value="Genomic_DNA"/>
</dbReference>
<dbReference type="InterPro" id="IPR051479">
    <property type="entry name" value="PorB-like"/>
</dbReference>
<dbReference type="PANTHER" id="PTHR42897:SF2">
    <property type="entry name" value="PYRUVATE SYNTHASE SUBUNIT PORB"/>
    <property type="match status" value="1"/>
</dbReference>
<gene>
    <name evidence="2" type="ORF">DCW38_01065</name>
</gene>
<dbReference type="InterPro" id="IPR029061">
    <property type="entry name" value="THDP-binding"/>
</dbReference>
<dbReference type="PANTHER" id="PTHR42897">
    <property type="entry name" value="PYRUVATE SYNTHASE SUBUNIT PORB"/>
    <property type="match status" value="1"/>
</dbReference>
<evidence type="ECO:0000256" key="1">
    <source>
        <dbReference type="ARBA" id="ARBA00023002"/>
    </source>
</evidence>
<keyword evidence="1" id="KW-0560">Oxidoreductase</keyword>
<organism evidence="2 3">
    <name type="scientific">candidate division WOR-3 bacterium</name>
    <dbReference type="NCBI Taxonomy" id="2052148"/>
    <lineage>
        <taxon>Bacteria</taxon>
        <taxon>Bacteria division WOR-3</taxon>
    </lineage>
</organism>
<reference evidence="2 3" key="1">
    <citation type="journal article" date="2018" name="Nat. Biotechnol.">
        <title>A standardized bacterial taxonomy based on genome phylogeny substantially revises the tree of life.</title>
        <authorList>
            <person name="Parks D.H."/>
            <person name="Chuvochina M."/>
            <person name="Waite D.W."/>
            <person name="Rinke C."/>
            <person name="Skarshewski A."/>
            <person name="Chaumeil P.A."/>
            <person name="Hugenholtz P."/>
        </authorList>
    </citation>
    <scope>NUCLEOTIDE SEQUENCE [LARGE SCALE GENOMIC DNA]</scope>
    <source>
        <strain evidence="2">UBA9956</strain>
    </source>
</reference>
<keyword evidence="2" id="KW-0670">Pyruvate</keyword>
<dbReference type="SUPFAM" id="SSF52518">
    <property type="entry name" value="Thiamin diphosphate-binding fold (THDP-binding)"/>
    <property type="match status" value="1"/>
</dbReference>
<dbReference type="GO" id="GO:0016491">
    <property type="term" value="F:oxidoreductase activity"/>
    <property type="evidence" value="ECO:0007669"/>
    <property type="project" value="UniProtKB-KW"/>
</dbReference>
<dbReference type="Proteomes" id="UP000264062">
    <property type="component" value="Unassembled WGS sequence"/>
</dbReference>
<sequence>FFHIFAPCPPGWKINPQDTIRIAKMAVENKMFPLFEIEDGEKYTINMPNPKKEKNVPVNEYILKQGRFRHLKEDDINEIQAFVDKRWEKLKKLAEI</sequence>
<feature type="non-terminal residue" evidence="2">
    <location>
        <position position="1"/>
    </location>
</feature>
<name>A0A350H893_UNCW3</name>